<dbReference type="Pfam" id="PF01075">
    <property type="entry name" value="Glyco_transf_9"/>
    <property type="match status" value="1"/>
</dbReference>
<evidence type="ECO:0000256" key="1">
    <source>
        <dbReference type="ARBA" id="ARBA00022676"/>
    </source>
</evidence>
<name>A0ABX7WZS4_9GAMM</name>
<dbReference type="CDD" id="cd03789">
    <property type="entry name" value="GT9_LPS_heptosyltransferase"/>
    <property type="match status" value="1"/>
</dbReference>
<reference evidence="3 4" key="1">
    <citation type="submission" date="2021-04" db="EMBL/GenBank/DDBJ databases">
        <title>Genomics, taxonomy and metabolism of representatives of sulfur bacteria of the genus Thiothrix: Thiothrix fructosivorans QT, Thiothrix unzii A1T and three new species, Thiothrix subterranea sp. nov., Thiothrix litoralis sp. nov. and 'Candidatus Thiothrix anitrata' sp. nov.</title>
        <authorList>
            <person name="Ravin N.V."/>
            <person name="Smolyakov D."/>
            <person name="Rudenko T.S."/>
            <person name="Mardanov A.V."/>
            <person name="Beletsky A.V."/>
            <person name="Markov N.D."/>
            <person name="Fomenkov A.I."/>
            <person name="Roberts R.J."/>
            <person name="Karnachuk O.V."/>
            <person name="Novikov A."/>
            <person name="Grabovich M.Y."/>
        </authorList>
    </citation>
    <scope>NUCLEOTIDE SEQUENCE [LARGE SCALE GENOMIC DNA]</scope>
    <source>
        <strain evidence="3 4">A52</strain>
    </source>
</reference>
<dbReference type="InterPro" id="IPR051199">
    <property type="entry name" value="LPS_LOS_Heptosyltrfase"/>
</dbReference>
<dbReference type="PANTHER" id="PTHR30160:SF1">
    <property type="entry name" value="LIPOPOLYSACCHARIDE 1,2-N-ACETYLGLUCOSAMINETRANSFERASE-RELATED"/>
    <property type="match status" value="1"/>
</dbReference>
<dbReference type="RefSeq" id="WP_210225720.1">
    <property type="nucleotide sequence ID" value="NZ_CP072800.1"/>
</dbReference>
<organism evidence="3 4">
    <name type="scientific">Candidatus Thiothrix anitrata</name>
    <dbReference type="NCBI Taxonomy" id="2823902"/>
    <lineage>
        <taxon>Bacteria</taxon>
        <taxon>Pseudomonadati</taxon>
        <taxon>Pseudomonadota</taxon>
        <taxon>Gammaproteobacteria</taxon>
        <taxon>Thiotrichales</taxon>
        <taxon>Thiotrichaceae</taxon>
        <taxon>Thiothrix</taxon>
    </lineage>
</organism>
<proteinExistence type="predicted"/>
<evidence type="ECO:0000313" key="3">
    <source>
        <dbReference type="EMBL" id="QTR48841.1"/>
    </source>
</evidence>
<sequence>MRILVITFRNIGDVLLSSPLLSNLRYHYPDAVIDYVLNDYCEDMIKYNPDVNNFYSYNRSYVKKLNRVDMFFDELRFLRSILKSHYDVVINLTEGMRGDCIAFLSSSKIKIGFSGKKKSFVKKFFLNHIVDIKYMHMVENKLLPLQCLNKEVVTKKVSLYWSNSDQENVDKLLVSYDLNGKDFVHIHPVARWMFKAWSAESFANVIDHIENCCGKKVILTSSDDMIEKNEIYKILALCESKPINLAGQLSLTSLACLSSKAAFFIGVDSAPMHMAAAVNIPVIALFGNSDALLWGPWSNDGINSSYNDSGRSQINGKHHVIQYEKGMIISNNGIKLSSSMNKILPRDVKNIVDQYMQVI</sequence>
<dbReference type="InterPro" id="IPR002201">
    <property type="entry name" value="Glyco_trans_9"/>
</dbReference>
<dbReference type="NCBIfam" id="TIGR02201">
    <property type="entry name" value="heptsyl_trn_III"/>
    <property type="match status" value="1"/>
</dbReference>
<keyword evidence="2" id="KW-0808">Transferase</keyword>
<accession>A0ABX7WZS4</accession>
<keyword evidence="1" id="KW-0328">Glycosyltransferase</keyword>
<protein>
    <submittedName>
        <fullName evidence="3">Lipopolysaccharide heptosyltransferase III</fullName>
    </submittedName>
</protein>
<dbReference type="EMBL" id="CP072800">
    <property type="protein sequence ID" value="QTR48841.1"/>
    <property type="molecule type" value="Genomic_DNA"/>
</dbReference>
<evidence type="ECO:0000313" key="4">
    <source>
        <dbReference type="Proteomes" id="UP000672027"/>
    </source>
</evidence>
<dbReference type="Gene3D" id="3.40.50.2000">
    <property type="entry name" value="Glycogen Phosphorylase B"/>
    <property type="match status" value="2"/>
</dbReference>
<gene>
    <name evidence="3" type="primary">rfaQ</name>
    <name evidence="3" type="ORF">J8380_11155</name>
</gene>
<dbReference type="PANTHER" id="PTHR30160">
    <property type="entry name" value="TETRAACYLDISACCHARIDE 4'-KINASE-RELATED"/>
    <property type="match status" value="1"/>
</dbReference>
<dbReference type="Proteomes" id="UP000672027">
    <property type="component" value="Chromosome"/>
</dbReference>
<evidence type="ECO:0000256" key="2">
    <source>
        <dbReference type="ARBA" id="ARBA00022679"/>
    </source>
</evidence>
<dbReference type="InterPro" id="IPR011916">
    <property type="entry name" value="LipoPS_heptosylTferase-III"/>
</dbReference>
<dbReference type="SUPFAM" id="SSF53756">
    <property type="entry name" value="UDP-Glycosyltransferase/glycogen phosphorylase"/>
    <property type="match status" value="1"/>
</dbReference>
<keyword evidence="4" id="KW-1185">Reference proteome</keyword>